<dbReference type="EMBL" id="JANBUL010000249">
    <property type="protein sequence ID" value="KAJ2778109.1"/>
    <property type="molecule type" value="Genomic_DNA"/>
</dbReference>
<keyword evidence="1" id="KW-0732">Signal</keyword>
<gene>
    <name evidence="2" type="ORF">H4R18_004806</name>
</gene>
<protein>
    <submittedName>
        <fullName evidence="2">Uncharacterized protein</fullName>
    </submittedName>
</protein>
<dbReference type="AlphaFoldDB" id="A0A9W8H6V2"/>
<keyword evidence="3" id="KW-1185">Reference proteome</keyword>
<name>A0A9W8H6V2_9FUNG</name>
<reference evidence="2" key="1">
    <citation type="submission" date="2022-07" db="EMBL/GenBank/DDBJ databases">
        <title>Phylogenomic reconstructions and comparative analyses of Kickxellomycotina fungi.</title>
        <authorList>
            <person name="Reynolds N.K."/>
            <person name="Stajich J.E."/>
            <person name="Barry K."/>
            <person name="Grigoriev I.V."/>
            <person name="Crous P."/>
            <person name="Smith M.E."/>
        </authorList>
    </citation>
    <scope>NUCLEOTIDE SEQUENCE</scope>
    <source>
        <strain evidence="2">NBRC 105414</strain>
    </source>
</reference>
<dbReference type="Proteomes" id="UP001140217">
    <property type="component" value="Unassembled WGS sequence"/>
</dbReference>
<comment type="caution">
    <text evidence="2">The sequence shown here is derived from an EMBL/GenBank/DDBJ whole genome shotgun (WGS) entry which is preliminary data.</text>
</comment>
<feature type="non-terminal residue" evidence="2">
    <location>
        <position position="105"/>
    </location>
</feature>
<feature type="chain" id="PRO_5040935614" evidence="1">
    <location>
        <begin position="20"/>
        <end position="105"/>
    </location>
</feature>
<feature type="signal peptide" evidence="1">
    <location>
        <begin position="1"/>
        <end position="19"/>
    </location>
</feature>
<evidence type="ECO:0000313" key="3">
    <source>
        <dbReference type="Proteomes" id="UP001140217"/>
    </source>
</evidence>
<accession>A0A9W8H6V2</accession>
<sequence length="105" mass="11191">TKGLTGRMFLAAKAVFIDAIFIAAVGREALTARAVKGGVKCVFLTAGAPELTIDGAQLPQQPRFRYLGVMIGCNGIRENDHIEMLCARAQAKRAHMASVETTCLA</sequence>
<proteinExistence type="predicted"/>
<evidence type="ECO:0000313" key="2">
    <source>
        <dbReference type="EMBL" id="KAJ2778109.1"/>
    </source>
</evidence>
<evidence type="ECO:0000256" key="1">
    <source>
        <dbReference type="SAM" id="SignalP"/>
    </source>
</evidence>
<organism evidence="2 3">
    <name type="scientific">Coemansia javaensis</name>
    <dbReference type="NCBI Taxonomy" id="2761396"/>
    <lineage>
        <taxon>Eukaryota</taxon>
        <taxon>Fungi</taxon>
        <taxon>Fungi incertae sedis</taxon>
        <taxon>Zoopagomycota</taxon>
        <taxon>Kickxellomycotina</taxon>
        <taxon>Kickxellomycetes</taxon>
        <taxon>Kickxellales</taxon>
        <taxon>Kickxellaceae</taxon>
        <taxon>Coemansia</taxon>
    </lineage>
</organism>